<evidence type="ECO:0000256" key="7">
    <source>
        <dbReference type="ARBA" id="ARBA00022833"/>
    </source>
</evidence>
<dbReference type="GO" id="GO:0000981">
    <property type="term" value="F:DNA-binding transcription factor activity, RNA polymerase II-specific"/>
    <property type="evidence" value="ECO:0000318"/>
    <property type="project" value="GO_Central"/>
</dbReference>
<keyword evidence="9" id="KW-0805">Transcription regulation</keyword>
<evidence type="ECO:0000256" key="4">
    <source>
        <dbReference type="ARBA" id="ARBA00022723"/>
    </source>
</evidence>
<dbReference type="FunFam" id="3.30.160.60:FF:002254">
    <property type="entry name" value="Zinc finger protein 540"/>
    <property type="match status" value="1"/>
</dbReference>
<dbReference type="SMART" id="SM00355">
    <property type="entry name" value="ZnF_C2H2"/>
    <property type="match status" value="7"/>
</dbReference>
<dbReference type="Pfam" id="PF00096">
    <property type="entry name" value="zf-C2H2"/>
    <property type="match status" value="7"/>
</dbReference>
<accession>A0A5F8HBS0</accession>
<dbReference type="SUPFAM" id="SSF109640">
    <property type="entry name" value="KRAB domain (Kruppel-associated box)"/>
    <property type="match status" value="1"/>
</dbReference>
<reference evidence="17 18" key="1">
    <citation type="journal article" date="2007" name="Nature">
        <title>Genome of the marsupial Monodelphis domestica reveals innovation in non-coding sequences.</title>
        <authorList>
            <person name="Mikkelsen T.S."/>
            <person name="Wakefield M.J."/>
            <person name="Aken B."/>
            <person name="Amemiya C.T."/>
            <person name="Chang J.L."/>
            <person name="Duke S."/>
            <person name="Garber M."/>
            <person name="Gentles A.J."/>
            <person name="Goodstadt L."/>
            <person name="Heger A."/>
            <person name="Jurka J."/>
            <person name="Kamal M."/>
            <person name="Mauceli E."/>
            <person name="Searle S.M."/>
            <person name="Sharpe T."/>
            <person name="Baker M.L."/>
            <person name="Batzer M.A."/>
            <person name="Benos P.V."/>
            <person name="Belov K."/>
            <person name="Clamp M."/>
            <person name="Cook A."/>
            <person name="Cuff J."/>
            <person name="Das R."/>
            <person name="Davidow L."/>
            <person name="Deakin J.E."/>
            <person name="Fazzari M.J."/>
            <person name="Glass J.L."/>
            <person name="Grabherr M."/>
            <person name="Greally J.M."/>
            <person name="Gu W."/>
            <person name="Hore T.A."/>
            <person name="Huttley G.A."/>
            <person name="Kleber M."/>
            <person name="Jirtle R.L."/>
            <person name="Koina E."/>
            <person name="Lee J.T."/>
            <person name="Mahony S."/>
            <person name="Marra M.A."/>
            <person name="Miller R.D."/>
            <person name="Nicholls R.D."/>
            <person name="Oda M."/>
            <person name="Papenfuss A.T."/>
            <person name="Parra Z.E."/>
            <person name="Pollock D.D."/>
            <person name="Ray D.A."/>
            <person name="Schein J.E."/>
            <person name="Speed T.P."/>
            <person name="Thompson K."/>
            <person name="VandeBerg J.L."/>
            <person name="Wade C.M."/>
            <person name="Walker J.A."/>
            <person name="Waters P.D."/>
            <person name="Webber C."/>
            <person name="Weidman J.R."/>
            <person name="Xie X."/>
            <person name="Zody M.C."/>
            <person name="Baldwin J."/>
            <person name="Abdouelleil A."/>
            <person name="Abdulkadir J."/>
            <person name="Abebe A."/>
            <person name="Abera B."/>
            <person name="Abreu J."/>
            <person name="Acer S.C."/>
            <person name="Aftuck L."/>
            <person name="Alexander A."/>
            <person name="An P."/>
            <person name="Anderson E."/>
            <person name="Anderson S."/>
            <person name="Arachi H."/>
            <person name="Azer M."/>
            <person name="Bachantsang P."/>
            <person name="Barry A."/>
            <person name="Bayul T."/>
            <person name="Berlin A."/>
            <person name="Bessette D."/>
            <person name="Bloom T."/>
            <person name="Bloom T."/>
            <person name="Boguslavskiy L."/>
            <person name="Bonnet C."/>
            <person name="Boukhgalter B."/>
            <person name="Bourzgui I."/>
            <person name="Brown A."/>
            <person name="Cahill P."/>
            <person name="Channer S."/>
            <person name="Cheshatsang Y."/>
            <person name="Chuda L."/>
            <person name="Citroen M."/>
            <person name="Collymore A."/>
            <person name="Cooke P."/>
            <person name="Costello M."/>
            <person name="D'Aco K."/>
            <person name="Daza R."/>
            <person name="De Haan G."/>
            <person name="DeGray S."/>
            <person name="DeMaso C."/>
            <person name="Dhargay N."/>
            <person name="Dooley K."/>
            <person name="Dooley E."/>
            <person name="Doricent M."/>
            <person name="Dorje P."/>
            <person name="Dorjee K."/>
            <person name="Dupes A."/>
            <person name="Elong R."/>
            <person name="Falk J."/>
            <person name="Farina A."/>
            <person name="Faro S."/>
            <person name="Ferguson D."/>
            <person name="Fisher S."/>
            <person name="Foley C.D."/>
            <person name="Franke A."/>
            <person name="Friedrich D."/>
            <person name="Gadbois L."/>
            <person name="Gearin G."/>
            <person name="Gearin C.R."/>
            <person name="Giannoukos G."/>
            <person name="Goode T."/>
            <person name="Graham J."/>
            <person name="Grandbois E."/>
            <person name="Grewal S."/>
            <person name="Gyaltsen K."/>
            <person name="Hafez N."/>
            <person name="Hagos B."/>
            <person name="Hall J."/>
            <person name="Henson C."/>
            <person name="Hollinger A."/>
            <person name="Honan T."/>
            <person name="Huard M.D."/>
            <person name="Hughes L."/>
            <person name="Hurhula B."/>
            <person name="Husby M.E."/>
            <person name="Kamat A."/>
            <person name="Kanga B."/>
            <person name="Kashin S."/>
            <person name="Khazanovich D."/>
            <person name="Kisner P."/>
            <person name="Lance K."/>
            <person name="Lara M."/>
            <person name="Lee W."/>
            <person name="Lennon N."/>
            <person name="Letendre F."/>
            <person name="LeVine R."/>
            <person name="Lipovsky A."/>
            <person name="Liu X."/>
            <person name="Liu J."/>
            <person name="Liu S."/>
            <person name="Lokyitsang T."/>
            <person name="Lokyitsang Y."/>
            <person name="Lubonja R."/>
            <person name="Lui A."/>
            <person name="MacDonald P."/>
            <person name="Magnisalis V."/>
            <person name="Maru K."/>
            <person name="Matthews C."/>
            <person name="McCusker W."/>
            <person name="McDonough S."/>
            <person name="Mehta T."/>
            <person name="Meldrim J."/>
            <person name="Meneus L."/>
            <person name="Mihai O."/>
            <person name="Mihalev A."/>
            <person name="Mihova T."/>
            <person name="Mittelman R."/>
            <person name="Mlenga V."/>
            <person name="Montmayeur A."/>
            <person name="Mulrain L."/>
            <person name="Navidi A."/>
            <person name="Naylor J."/>
            <person name="Negash T."/>
            <person name="Nguyen T."/>
            <person name="Nguyen N."/>
            <person name="Nicol R."/>
            <person name="Norbu C."/>
            <person name="Norbu N."/>
            <person name="Novod N."/>
            <person name="O'Neill B."/>
            <person name="Osman S."/>
            <person name="Markiewicz E."/>
            <person name="Oyono O.L."/>
            <person name="Patti C."/>
            <person name="Phunkhang P."/>
            <person name="Pierre F."/>
            <person name="Priest M."/>
            <person name="Raghuraman S."/>
            <person name="Rege F."/>
            <person name="Reyes R."/>
            <person name="Rise C."/>
            <person name="Rogov P."/>
            <person name="Ross K."/>
            <person name="Ryan E."/>
            <person name="Settipalli S."/>
            <person name="Shea T."/>
            <person name="Sherpa N."/>
            <person name="Shi L."/>
            <person name="Shih D."/>
            <person name="Sparrow T."/>
            <person name="Spaulding J."/>
            <person name="Stalker J."/>
            <person name="Stange-Thomann N."/>
            <person name="Stavropoulos S."/>
            <person name="Stone C."/>
            <person name="Strader C."/>
            <person name="Tesfaye S."/>
            <person name="Thomson T."/>
            <person name="Thoulutsang Y."/>
            <person name="Thoulutsang D."/>
            <person name="Topham K."/>
            <person name="Topping I."/>
            <person name="Tsamla T."/>
            <person name="Vassiliev H."/>
            <person name="Vo A."/>
            <person name="Wangchuk T."/>
            <person name="Wangdi T."/>
            <person name="Weiand M."/>
            <person name="Wilkinson J."/>
            <person name="Wilson A."/>
            <person name="Yadav S."/>
            <person name="Young G."/>
            <person name="Yu Q."/>
            <person name="Zembek L."/>
            <person name="Zhong D."/>
            <person name="Zimmer A."/>
            <person name="Zwirko Z."/>
            <person name="Jaffe D.B."/>
            <person name="Alvarez P."/>
            <person name="Brockman W."/>
            <person name="Butler J."/>
            <person name="Chin C."/>
            <person name="Gnerre S."/>
            <person name="MacCallum I."/>
            <person name="Graves J.A."/>
            <person name="Ponting C.P."/>
            <person name="Breen M."/>
            <person name="Samollow P.B."/>
            <person name="Lander E.S."/>
            <person name="Lindblad-Toh K."/>
        </authorList>
    </citation>
    <scope>NUCLEOTIDE SEQUENCE [LARGE SCALE GENOMIC DNA]</scope>
</reference>
<dbReference type="PANTHER" id="PTHR23234:SF10">
    <property type="entry name" value="RIKEN CDNA 6720489N17 GENE-RELATED"/>
    <property type="match status" value="1"/>
</dbReference>
<feature type="domain" description="KRAB" evidence="16">
    <location>
        <begin position="67"/>
        <end position="138"/>
    </location>
</feature>
<dbReference type="InterPro" id="IPR013087">
    <property type="entry name" value="Znf_C2H2_type"/>
</dbReference>
<keyword evidence="2" id="KW-0678">Repressor</keyword>
<comment type="similarity">
    <text evidence="1">Belongs to the krueppel C2H2-type zinc-finger protein family.</text>
</comment>
<evidence type="ECO:0000256" key="12">
    <source>
        <dbReference type="ARBA" id="ARBA00023242"/>
    </source>
</evidence>
<dbReference type="InterPro" id="IPR036236">
    <property type="entry name" value="Znf_C2H2_sf"/>
</dbReference>
<sequence>MLGISCGRLCSGKVYSCPWSFARHTQRKSPPPRGCHPLKHPRVAPGESPQPEEMAPWTPRSPSQGSITFKDVAVDFTQEEWCLLDHSQKALHLEVMLENVQNLLSLGIPVPRENFISCFQQGTAPYLLERNGPSSCCPEAETNCGMKASSTKVSPFVEGSGPQRCMNENLHDFLLRESCDSTIKVNKNPKSDSEFDETEEKFSQHTALTEYMKMTSGNDYCQDREYRKRVREGGLVQSPEKPVYQSNGGGMALGCSSDIIRHSKNKRVEMVSVSDKGGRPFSQNSQLGTHQRIHSREKSYECKHCGKAFKKRGYLAKHQSIHTGQKPYECEQCGKAFRERRSLAKHQSIHTGEKPFECKQCGKAFRERRFLDKHQNIHTGVKPYKCKHCGKTFSHRSNLDAHQNIHSGEKPYQCKHCGKAFTQRGNLTSHERIHTGEKPYECKQCGKVFTWSASLAAHQSIHTGNKPFKCQHCGKAFIQKCSLSRHQKTHTRKKTLECNQYGKTFVETDHVTKAQSIRAVDKLLLYRVTSCFILQNASISITNL</sequence>
<keyword evidence="18" id="KW-1185">Reference proteome</keyword>
<dbReference type="GeneTree" id="ENSGT00950000183169"/>
<dbReference type="Proteomes" id="UP000002280">
    <property type="component" value="Chromosome 3"/>
</dbReference>
<dbReference type="AlphaFoldDB" id="A0A5F8HBS0"/>
<evidence type="ECO:0000256" key="3">
    <source>
        <dbReference type="ARBA" id="ARBA00022499"/>
    </source>
</evidence>
<name>A0A5F8HBS0_MONDO</name>
<dbReference type="PROSITE" id="PS50157">
    <property type="entry name" value="ZINC_FINGER_C2H2_2"/>
    <property type="match status" value="8"/>
</dbReference>
<keyword evidence="3" id="KW-1017">Isopeptide bond</keyword>
<reference evidence="17" key="2">
    <citation type="submission" date="2025-08" db="UniProtKB">
        <authorList>
            <consortium name="Ensembl"/>
        </authorList>
    </citation>
    <scope>IDENTIFICATION</scope>
</reference>
<dbReference type="InterPro" id="IPR050758">
    <property type="entry name" value="Znf_C2H2-type"/>
</dbReference>
<keyword evidence="8" id="KW-0832">Ubl conjugation</keyword>
<feature type="domain" description="C2H2-type" evidence="15">
    <location>
        <begin position="300"/>
        <end position="327"/>
    </location>
</feature>
<feature type="domain" description="C2H2-type" evidence="15">
    <location>
        <begin position="278"/>
        <end position="299"/>
    </location>
</feature>
<keyword evidence="11" id="KW-0804">Transcription</keyword>
<dbReference type="FunFam" id="3.30.160.60:FF:004091">
    <property type="match status" value="1"/>
</dbReference>
<evidence type="ECO:0000256" key="6">
    <source>
        <dbReference type="ARBA" id="ARBA00022771"/>
    </source>
</evidence>
<dbReference type="Ensembl" id="ENSMODT00000081143.1">
    <property type="protein sequence ID" value="ENSMODP00000057045.1"/>
    <property type="gene ID" value="ENSMODG00000039030.1"/>
</dbReference>
<keyword evidence="12" id="KW-0539">Nucleus</keyword>
<dbReference type="FunFam" id="3.30.160.60:FF:000446">
    <property type="entry name" value="Zinc finger protein"/>
    <property type="match status" value="1"/>
</dbReference>
<dbReference type="PANTHER" id="PTHR23234">
    <property type="entry name" value="ZNF44 PROTEIN"/>
    <property type="match status" value="1"/>
</dbReference>
<dbReference type="PROSITE" id="PS00028">
    <property type="entry name" value="ZINC_FINGER_C2H2_1"/>
    <property type="match status" value="7"/>
</dbReference>
<evidence type="ECO:0000256" key="10">
    <source>
        <dbReference type="ARBA" id="ARBA00023125"/>
    </source>
</evidence>
<evidence type="ECO:0000259" key="16">
    <source>
        <dbReference type="PROSITE" id="PS50805"/>
    </source>
</evidence>
<protein>
    <submittedName>
        <fullName evidence="17">Zinc finger protein OZF-like</fullName>
    </submittedName>
</protein>
<evidence type="ECO:0000259" key="15">
    <source>
        <dbReference type="PROSITE" id="PS50157"/>
    </source>
</evidence>
<proteinExistence type="inferred from homology"/>
<evidence type="ECO:0000256" key="1">
    <source>
        <dbReference type="ARBA" id="ARBA00006991"/>
    </source>
</evidence>
<feature type="domain" description="C2H2-type" evidence="15">
    <location>
        <begin position="328"/>
        <end position="355"/>
    </location>
</feature>
<dbReference type="GO" id="GO:0000978">
    <property type="term" value="F:RNA polymerase II cis-regulatory region sequence-specific DNA binding"/>
    <property type="evidence" value="ECO:0000318"/>
    <property type="project" value="GO_Central"/>
</dbReference>
<gene>
    <name evidence="17" type="primary">LOC103104742</name>
</gene>
<evidence type="ECO:0000256" key="2">
    <source>
        <dbReference type="ARBA" id="ARBA00022491"/>
    </source>
</evidence>
<dbReference type="InterPro" id="IPR036051">
    <property type="entry name" value="KRAB_dom_sf"/>
</dbReference>
<keyword evidence="10" id="KW-0238">DNA-binding</keyword>
<evidence type="ECO:0000256" key="9">
    <source>
        <dbReference type="ARBA" id="ARBA00023015"/>
    </source>
</evidence>
<dbReference type="Pfam" id="PF01352">
    <property type="entry name" value="KRAB"/>
    <property type="match status" value="1"/>
</dbReference>
<evidence type="ECO:0000313" key="18">
    <source>
        <dbReference type="Proteomes" id="UP000002280"/>
    </source>
</evidence>
<feature type="domain" description="C2H2-type" evidence="15">
    <location>
        <begin position="440"/>
        <end position="467"/>
    </location>
</feature>
<dbReference type="SUPFAM" id="SSF57667">
    <property type="entry name" value="beta-beta-alpha zinc fingers"/>
    <property type="match status" value="4"/>
</dbReference>
<dbReference type="InParanoid" id="A0A5F8HBS0"/>
<dbReference type="Gene3D" id="6.10.140.140">
    <property type="match status" value="1"/>
</dbReference>
<dbReference type="InterPro" id="IPR001909">
    <property type="entry name" value="KRAB"/>
</dbReference>
<dbReference type="GO" id="GO:0005634">
    <property type="term" value="C:nucleus"/>
    <property type="evidence" value="ECO:0000318"/>
    <property type="project" value="GO_Central"/>
</dbReference>
<dbReference type="FunFam" id="3.30.160.60:FF:000592">
    <property type="entry name" value="zinc finger protein 90 homolog"/>
    <property type="match status" value="2"/>
</dbReference>
<keyword evidence="4" id="KW-0479">Metal-binding</keyword>
<feature type="domain" description="C2H2-type" evidence="15">
    <location>
        <begin position="468"/>
        <end position="495"/>
    </location>
</feature>
<keyword evidence="6 13" id="KW-0863">Zinc-finger</keyword>
<evidence type="ECO:0000313" key="17">
    <source>
        <dbReference type="Ensembl" id="ENSMODP00000057045.1"/>
    </source>
</evidence>
<organism evidence="17 18">
    <name type="scientific">Monodelphis domestica</name>
    <name type="common">Gray short-tailed opossum</name>
    <dbReference type="NCBI Taxonomy" id="13616"/>
    <lineage>
        <taxon>Eukaryota</taxon>
        <taxon>Metazoa</taxon>
        <taxon>Chordata</taxon>
        <taxon>Craniata</taxon>
        <taxon>Vertebrata</taxon>
        <taxon>Euteleostomi</taxon>
        <taxon>Mammalia</taxon>
        <taxon>Metatheria</taxon>
        <taxon>Didelphimorphia</taxon>
        <taxon>Didelphidae</taxon>
        <taxon>Monodelphis</taxon>
    </lineage>
</organism>
<reference evidence="17" key="3">
    <citation type="submission" date="2025-09" db="UniProtKB">
        <authorList>
            <consortium name="Ensembl"/>
        </authorList>
    </citation>
    <scope>IDENTIFICATION</scope>
</reference>
<dbReference type="GO" id="GO:0008270">
    <property type="term" value="F:zinc ion binding"/>
    <property type="evidence" value="ECO:0007669"/>
    <property type="project" value="UniProtKB-KW"/>
</dbReference>
<dbReference type="FunFam" id="3.30.160.60:FF:000057">
    <property type="entry name" value="Zinc finger with KRAB and SCAN domains 4"/>
    <property type="match status" value="1"/>
</dbReference>
<keyword evidence="5" id="KW-0677">Repeat</keyword>
<evidence type="ECO:0000256" key="14">
    <source>
        <dbReference type="SAM" id="MobiDB-lite"/>
    </source>
</evidence>
<evidence type="ECO:0000256" key="11">
    <source>
        <dbReference type="ARBA" id="ARBA00023163"/>
    </source>
</evidence>
<feature type="domain" description="C2H2-type" evidence="15">
    <location>
        <begin position="384"/>
        <end position="411"/>
    </location>
</feature>
<dbReference type="Bgee" id="ENSMODG00000039030">
    <property type="expression patterns" value="Expressed in uterine wall and 19 other cell types or tissues"/>
</dbReference>
<dbReference type="GO" id="GO:0006357">
    <property type="term" value="P:regulation of transcription by RNA polymerase II"/>
    <property type="evidence" value="ECO:0000318"/>
    <property type="project" value="GO_Central"/>
</dbReference>
<evidence type="ECO:0000256" key="8">
    <source>
        <dbReference type="ARBA" id="ARBA00022843"/>
    </source>
</evidence>
<dbReference type="Gene3D" id="3.30.160.60">
    <property type="entry name" value="Classic Zinc Finger"/>
    <property type="match status" value="7"/>
</dbReference>
<dbReference type="SMART" id="SM00349">
    <property type="entry name" value="KRAB"/>
    <property type="match status" value="1"/>
</dbReference>
<keyword evidence="7" id="KW-0862">Zinc</keyword>
<feature type="domain" description="C2H2-type" evidence="15">
    <location>
        <begin position="356"/>
        <end position="383"/>
    </location>
</feature>
<feature type="domain" description="C2H2-type" evidence="15">
    <location>
        <begin position="412"/>
        <end position="439"/>
    </location>
</feature>
<evidence type="ECO:0000256" key="13">
    <source>
        <dbReference type="PROSITE-ProRule" id="PRU00042"/>
    </source>
</evidence>
<feature type="region of interest" description="Disordered" evidence="14">
    <location>
        <begin position="274"/>
        <end position="293"/>
    </location>
</feature>
<dbReference type="PROSITE" id="PS50805">
    <property type="entry name" value="KRAB"/>
    <property type="match status" value="1"/>
</dbReference>
<feature type="region of interest" description="Disordered" evidence="14">
    <location>
        <begin position="23"/>
        <end position="64"/>
    </location>
</feature>
<dbReference type="CDD" id="cd07765">
    <property type="entry name" value="KRAB_A-box"/>
    <property type="match status" value="1"/>
</dbReference>
<dbReference type="FunFam" id="3.30.160.60:FF:001402">
    <property type="entry name" value="Zinc finger protein 473"/>
    <property type="match status" value="1"/>
</dbReference>
<evidence type="ECO:0000256" key="5">
    <source>
        <dbReference type="ARBA" id="ARBA00022737"/>
    </source>
</evidence>